<comment type="subcellular location">
    <subcellularLocation>
        <location evidence="1">Cell membrane</location>
        <topology evidence="1">Multi-pass membrane protein</topology>
    </subcellularLocation>
</comment>
<keyword evidence="11" id="KW-1185">Reference proteome</keyword>
<feature type="transmembrane region" description="Helical" evidence="9">
    <location>
        <begin position="31"/>
        <end position="54"/>
    </location>
</feature>
<dbReference type="InterPro" id="IPR050303">
    <property type="entry name" value="GatZ_KbaZ_carbometab"/>
</dbReference>
<keyword evidence="6 9" id="KW-0812">Transmembrane</keyword>
<keyword evidence="3" id="KW-1003">Cell membrane</keyword>
<evidence type="ECO:0000256" key="8">
    <source>
        <dbReference type="ARBA" id="ARBA00023136"/>
    </source>
</evidence>
<dbReference type="OrthoDB" id="1649937at2"/>
<evidence type="ECO:0000256" key="5">
    <source>
        <dbReference type="ARBA" id="ARBA00022683"/>
    </source>
</evidence>
<dbReference type="GO" id="GO:0009401">
    <property type="term" value="P:phosphoenolpyruvate-dependent sugar phosphotransferase system"/>
    <property type="evidence" value="ECO:0007669"/>
    <property type="project" value="UniProtKB-KW"/>
</dbReference>
<dbReference type="PANTHER" id="PTHR32502">
    <property type="entry name" value="N-ACETYLGALACTOSAMINE PERMEASE II COMPONENT-RELATED"/>
    <property type="match status" value="1"/>
</dbReference>
<proteinExistence type="predicted"/>
<dbReference type="InterPro" id="IPR004700">
    <property type="entry name" value="PTS_IIC_man"/>
</dbReference>
<name>A0A1H6VJG8_9LACT</name>
<evidence type="ECO:0000256" key="1">
    <source>
        <dbReference type="ARBA" id="ARBA00004651"/>
    </source>
</evidence>
<keyword evidence="5" id="KW-0598">Phosphotransferase system</keyword>
<organism evidence="10 11">
    <name type="scientific">Alkalibacterium gilvum</name>
    <dbReference type="NCBI Taxonomy" id="1130080"/>
    <lineage>
        <taxon>Bacteria</taxon>
        <taxon>Bacillati</taxon>
        <taxon>Bacillota</taxon>
        <taxon>Bacilli</taxon>
        <taxon>Lactobacillales</taxon>
        <taxon>Carnobacteriaceae</taxon>
        <taxon>Alkalibacterium</taxon>
    </lineage>
</organism>
<gene>
    <name evidence="10" type="ORF">SAMN04488113_1586</name>
</gene>
<dbReference type="Proteomes" id="UP000198564">
    <property type="component" value="Unassembled WGS sequence"/>
</dbReference>
<evidence type="ECO:0000256" key="6">
    <source>
        <dbReference type="ARBA" id="ARBA00022692"/>
    </source>
</evidence>
<dbReference type="EMBL" id="FNYW01000058">
    <property type="protein sequence ID" value="SEJ04751.1"/>
    <property type="molecule type" value="Genomic_DNA"/>
</dbReference>
<feature type="transmembrane region" description="Helical" evidence="9">
    <location>
        <begin position="139"/>
        <end position="161"/>
    </location>
</feature>
<dbReference type="Pfam" id="PF03609">
    <property type="entry name" value="EII-Sor"/>
    <property type="match status" value="1"/>
</dbReference>
<dbReference type="RefSeq" id="WP_091636671.1">
    <property type="nucleotide sequence ID" value="NZ_FNYW01000058.1"/>
</dbReference>
<protein>
    <submittedName>
        <fullName evidence="10">PTS system, N-acetylgalactosamine-specific IIC component</fullName>
    </submittedName>
</protein>
<sequence>MDITIVQALLIGLWTALSYGGMLLGIYTNRALFLAFGVGVILGDIPTALTVGAISELAFMGFGVGAGGTVPPNPIGPGIIGTLLAITSTNVTPETALSLSIPFAVAIQFLQTFVYTLASGTPTMANNALKERNFTKYKLSINVTITLFIITGFLIGFIGAYSMDLLSSLVDLVPEALLTGLNVAGGMLPAIGFAMILSVMIDKKLIPFAILGYVLAAFFELPVMGIALLAAVFAIKAYNEYSEKKHLVTAEGEDVNDEEDWI</sequence>
<reference evidence="11" key="1">
    <citation type="submission" date="2016-10" db="EMBL/GenBank/DDBJ databases">
        <authorList>
            <person name="Varghese N."/>
            <person name="Submissions S."/>
        </authorList>
    </citation>
    <scope>NUCLEOTIDE SEQUENCE [LARGE SCALE GENOMIC DNA]</scope>
    <source>
        <strain evidence="11">DSM 25751</strain>
    </source>
</reference>
<evidence type="ECO:0000256" key="3">
    <source>
        <dbReference type="ARBA" id="ARBA00022475"/>
    </source>
</evidence>
<dbReference type="PANTHER" id="PTHR32502:SF8">
    <property type="entry name" value="N-ACETYLGALACTOSAMINE PERMEASE IIC COMPONENT 1"/>
    <property type="match status" value="1"/>
</dbReference>
<dbReference type="PROSITE" id="PS51106">
    <property type="entry name" value="PTS_EIIC_TYPE_4"/>
    <property type="match status" value="1"/>
</dbReference>
<feature type="transmembrane region" description="Helical" evidence="9">
    <location>
        <begin position="99"/>
        <end position="118"/>
    </location>
</feature>
<keyword evidence="8 9" id="KW-0472">Membrane</keyword>
<evidence type="ECO:0000256" key="7">
    <source>
        <dbReference type="ARBA" id="ARBA00022989"/>
    </source>
</evidence>
<keyword evidence="7 9" id="KW-1133">Transmembrane helix</keyword>
<feature type="transmembrane region" description="Helical" evidence="9">
    <location>
        <begin position="181"/>
        <end position="201"/>
    </location>
</feature>
<evidence type="ECO:0000256" key="4">
    <source>
        <dbReference type="ARBA" id="ARBA00022597"/>
    </source>
</evidence>
<evidence type="ECO:0000256" key="9">
    <source>
        <dbReference type="SAM" id="Phobius"/>
    </source>
</evidence>
<keyword evidence="2" id="KW-0813">Transport</keyword>
<feature type="transmembrane region" description="Helical" evidence="9">
    <location>
        <begin position="208"/>
        <end position="235"/>
    </location>
</feature>
<dbReference type="STRING" id="1130080.SAMN04488113_1586"/>
<evidence type="ECO:0000313" key="11">
    <source>
        <dbReference type="Proteomes" id="UP000198564"/>
    </source>
</evidence>
<evidence type="ECO:0000256" key="2">
    <source>
        <dbReference type="ARBA" id="ARBA00022448"/>
    </source>
</evidence>
<feature type="transmembrane region" description="Helical" evidence="9">
    <location>
        <begin position="6"/>
        <end position="24"/>
    </location>
</feature>
<dbReference type="AlphaFoldDB" id="A0A1H6VJG8"/>
<accession>A0A1H6VJG8</accession>
<dbReference type="GO" id="GO:0005886">
    <property type="term" value="C:plasma membrane"/>
    <property type="evidence" value="ECO:0007669"/>
    <property type="project" value="UniProtKB-SubCell"/>
</dbReference>
<keyword evidence="4" id="KW-0762">Sugar transport</keyword>
<evidence type="ECO:0000313" key="10">
    <source>
        <dbReference type="EMBL" id="SEJ04751.1"/>
    </source>
</evidence>